<dbReference type="PANTHER" id="PTHR23164">
    <property type="entry name" value="EARLY ENDOSOME ANTIGEN 1"/>
    <property type="match status" value="1"/>
</dbReference>
<gene>
    <name evidence="8" type="ORF">CC80DRAFT_168820</name>
</gene>
<feature type="region of interest" description="Disordered" evidence="5">
    <location>
        <begin position="198"/>
        <end position="320"/>
    </location>
</feature>
<dbReference type="EMBL" id="ML977007">
    <property type="protein sequence ID" value="KAF1952925.1"/>
    <property type="molecule type" value="Genomic_DNA"/>
</dbReference>
<feature type="region of interest" description="Disordered" evidence="5">
    <location>
        <begin position="435"/>
        <end position="590"/>
    </location>
</feature>
<proteinExistence type="predicted"/>
<feature type="region of interest" description="Disordered" evidence="5">
    <location>
        <begin position="144"/>
        <end position="179"/>
    </location>
</feature>
<evidence type="ECO:0000256" key="3">
    <source>
        <dbReference type="ARBA" id="ARBA00022833"/>
    </source>
</evidence>
<dbReference type="OrthoDB" id="660555at2759"/>
<dbReference type="SUPFAM" id="SSF57903">
    <property type="entry name" value="FYVE/PHD zinc finger"/>
    <property type="match status" value="1"/>
</dbReference>
<keyword evidence="3" id="KW-0862">Zinc</keyword>
<evidence type="ECO:0000313" key="9">
    <source>
        <dbReference type="Proteomes" id="UP000800035"/>
    </source>
</evidence>
<dbReference type="Gene3D" id="3.30.40.10">
    <property type="entry name" value="Zinc/RING finger domain, C3HC4 (zinc finger)"/>
    <property type="match status" value="2"/>
</dbReference>
<accession>A0A6A5TJM5</accession>
<feature type="compositionally biased region" description="Polar residues" evidence="5">
    <location>
        <begin position="440"/>
        <end position="452"/>
    </location>
</feature>
<protein>
    <submittedName>
        <fullName evidence="8">FYVE-domain-containing protein</fullName>
    </submittedName>
</protein>
<dbReference type="InterPro" id="IPR001841">
    <property type="entry name" value="Znf_RING"/>
</dbReference>
<dbReference type="SUPFAM" id="SSF57850">
    <property type="entry name" value="RING/U-box"/>
    <property type="match status" value="1"/>
</dbReference>
<feature type="region of interest" description="Disordered" evidence="5">
    <location>
        <begin position="1"/>
        <end position="113"/>
    </location>
</feature>
<feature type="compositionally biased region" description="Low complexity" evidence="5">
    <location>
        <begin position="638"/>
        <end position="648"/>
    </location>
</feature>
<evidence type="ECO:0000259" key="7">
    <source>
        <dbReference type="PROSITE" id="PS50178"/>
    </source>
</evidence>
<feature type="region of interest" description="Disordered" evidence="5">
    <location>
        <begin position="629"/>
        <end position="670"/>
    </location>
</feature>
<evidence type="ECO:0000313" key="8">
    <source>
        <dbReference type="EMBL" id="KAF1952925.1"/>
    </source>
</evidence>
<evidence type="ECO:0000256" key="2">
    <source>
        <dbReference type="ARBA" id="ARBA00022771"/>
    </source>
</evidence>
<dbReference type="InterPro" id="IPR013083">
    <property type="entry name" value="Znf_RING/FYVE/PHD"/>
</dbReference>
<feature type="compositionally biased region" description="Low complexity" evidence="5">
    <location>
        <begin position="257"/>
        <end position="267"/>
    </location>
</feature>
<dbReference type="PROSITE" id="PS50089">
    <property type="entry name" value="ZF_RING_2"/>
    <property type="match status" value="1"/>
</dbReference>
<keyword evidence="1" id="KW-0479">Metal-binding</keyword>
<dbReference type="InterPro" id="IPR011011">
    <property type="entry name" value="Znf_FYVE_PHD"/>
</dbReference>
<feature type="domain" description="FYVE-type" evidence="7">
    <location>
        <begin position="337"/>
        <end position="432"/>
    </location>
</feature>
<reference evidence="8" key="1">
    <citation type="journal article" date="2020" name="Stud. Mycol.">
        <title>101 Dothideomycetes genomes: a test case for predicting lifestyles and emergence of pathogens.</title>
        <authorList>
            <person name="Haridas S."/>
            <person name="Albert R."/>
            <person name="Binder M."/>
            <person name="Bloem J."/>
            <person name="Labutti K."/>
            <person name="Salamov A."/>
            <person name="Andreopoulos B."/>
            <person name="Baker S."/>
            <person name="Barry K."/>
            <person name="Bills G."/>
            <person name="Bluhm B."/>
            <person name="Cannon C."/>
            <person name="Castanera R."/>
            <person name="Culley D."/>
            <person name="Daum C."/>
            <person name="Ezra D."/>
            <person name="Gonzalez J."/>
            <person name="Henrissat B."/>
            <person name="Kuo A."/>
            <person name="Liang C."/>
            <person name="Lipzen A."/>
            <person name="Lutzoni F."/>
            <person name="Magnuson J."/>
            <person name="Mondo S."/>
            <person name="Nolan M."/>
            <person name="Ohm R."/>
            <person name="Pangilinan J."/>
            <person name="Park H.-J."/>
            <person name="Ramirez L."/>
            <person name="Alfaro M."/>
            <person name="Sun H."/>
            <person name="Tritt A."/>
            <person name="Yoshinaga Y."/>
            <person name="Zwiers L.-H."/>
            <person name="Turgeon B."/>
            <person name="Goodwin S."/>
            <person name="Spatafora J."/>
            <person name="Crous P."/>
            <person name="Grigoriev I."/>
        </authorList>
    </citation>
    <scope>NUCLEOTIDE SEQUENCE</scope>
    <source>
        <strain evidence="8">CBS 675.92</strain>
    </source>
</reference>
<dbReference type="GO" id="GO:0008270">
    <property type="term" value="F:zinc ion binding"/>
    <property type="evidence" value="ECO:0007669"/>
    <property type="project" value="UniProtKB-KW"/>
</dbReference>
<evidence type="ECO:0000256" key="4">
    <source>
        <dbReference type="PROSITE-ProRule" id="PRU00175"/>
    </source>
</evidence>
<dbReference type="InterPro" id="IPR011016">
    <property type="entry name" value="Znf_RING-CH"/>
</dbReference>
<organism evidence="8 9">
    <name type="scientific">Byssothecium circinans</name>
    <dbReference type="NCBI Taxonomy" id="147558"/>
    <lineage>
        <taxon>Eukaryota</taxon>
        <taxon>Fungi</taxon>
        <taxon>Dikarya</taxon>
        <taxon>Ascomycota</taxon>
        <taxon>Pezizomycotina</taxon>
        <taxon>Dothideomycetes</taxon>
        <taxon>Pleosporomycetidae</taxon>
        <taxon>Pleosporales</taxon>
        <taxon>Massarineae</taxon>
        <taxon>Massarinaceae</taxon>
        <taxon>Byssothecium</taxon>
    </lineage>
</organism>
<keyword evidence="9" id="KW-1185">Reference proteome</keyword>
<evidence type="ECO:0000256" key="5">
    <source>
        <dbReference type="SAM" id="MobiDB-lite"/>
    </source>
</evidence>
<dbReference type="Proteomes" id="UP000800035">
    <property type="component" value="Unassembled WGS sequence"/>
</dbReference>
<sequence length="749" mass="81050">MSPTSPATAPLFAQPSYNSSDSDGGESETDLHDYPVRSLLPSSDTRSEDTVGNMEGSGNVGQEFGAGGNDQAAWDQHQQADGAYQSSVGSLADGGSVNDSGHGVNESTGYPANQSHDQFLAQLNSTYGGQTWIDFLRDSDSAGYNAGNEATNNHPFNARPRSTENPLPPLPGEHLGPHRLYQQPQHTYSFQEYLHHQPHQQLPPPIRHTHSASASVSNPRFPLPPLPPRGQRPGPERRGSSDRKRRLTTADSPIRRPPSSMRTPSSSGAALGPPGASSLDPAILGSGPSIPASALPSRTTSLRPPMPPGFGSHGSGGENTRALRRESDLVLPRWQPDHEVSHCFVCGSQFTFFYRKHHCRKCGKVVCAACSPHRITIPRQFIVHPPNENPNMVDLTSDDEENTMSPFGPFRNPALGGGEEVRVCNPCVPDPNYSPPPPYTLNQTPYPLQFSHTAHPGQRVRPRGHRSSQSESDNVNMQTNGSRNSNGHGQTAGSLTHPSPDGAPTYRYIRRPADLLPPTNAPHNFPGFNQSGFTPLGMNPHATPYIPQQPEPHGSRYSPSTSMFRRGFLSHGVSNAPPPPPPPVPQPTPRREIAEEDECPICGNELPPKGSGNDESARIQHVEDCINMHSSSPPPAAPSNTTSTSLPAQRTRGMSSVGAAGGNGEGASANRNRMSMNLSARGMIVYTATEKDCVDDEGEEAECVICFEEFRVGDRMARLVCFCKFHEKCIQKWWDTKGRGACPTHQLHE</sequence>
<keyword evidence="2 4" id="KW-0863">Zinc-finger</keyword>
<dbReference type="CDD" id="cd16489">
    <property type="entry name" value="mRING-CH-C4HC2H_ZNRF"/>
    <property type="match status" value="1"/>
</dbReference>
<dbReference type="SMART" id="SM00744">
    <property type="entry name" value="RINGv"/>
    <property type="match status" value="1"/>
</dbReference>
<evidence type="ECO:0000259" key="6">
    <source>
        <dbReference type="PROSITE" id="PS50089"/>
    </source>
</evidence>
<evidence type="ECO:0000256" key="1">
    <source>
        <dbReference type="ARBA" id="ARBA00022723"/>
    </source>
</evidence>
<dbReference type="Pfam" id="PF13639">
    <property type="entry name" value="zf-RING_2"/>
    <property type="match status" value="1"/>
</dbReference>
<dbReference type="InterPro" id="IPR000306">
    <property type="entry name" value="Znf_FYVE"/>
</dbReference>
<feature type="domain" description="RING-type" evidence="6">
    <location>
        <begin position="703"/>
        <end position="746"/>
    </location>
</feature>
<dbReference type="InterPro" id="IPR017455">
    <property type="entry name" value="Znf_FYVE-rel"/>
</dbReference>
<feature type="compositionally biased region" description="Pro residues" evidence="5">
    <location>
        <begin position="576"/>
        <end position="588"/>
    </location>
</feature>
<dbReference type="Pfam" id="PF01363">
    <property type="entry name" value="FYVE"/>
    <property type="match status" value="1"/>
</dbReference>
<dbReference type="AlphaFoldDB" id="A0A6A5TJM5"/>
<dbReference type="PROSITE" id="PS50178">
    <property type="entry name" value="ZF_FYVE"/>
    <property type="match status" value="1"/>
</dbReference>
<feature type="compositionally biased region" description="Polar residues" evidence="5">
    <location>
        <begin position="467"/>
        <end position="497"/>
    </location>
</feature>
<feature type="compositionally biased region" description="Low complexity" evidence="5">
    <location>
        <begin position="70"/>
        <end position="83"/>
    </location>
</feature>
<dbReference type="SMART" id="SM00184">
    <property type="entry name" value="RING"/>
    <property type="match status" value="1"/>
</dbReference>
<feature type="compositionally biased region" description="Pro residues" evidence="5">
    <location>
        <begin position="221"/>
        <end position="230"/>
    </location>
</feature>
<dbReference type="SMART" id="SM00064">
    <property type="entry name" value="FYVE"/>
    <property type="match status" value="1"/>
</dbReference>
<name>A0A6A5TJM5_9PLEO</name>